<dbReference type="Proteomes" id="UP000001542">
    <property type="component" value="Unassembled WGS sequence"/>
</dbReference>
<dbReference type="VEuPathDB" id="TrichDB:TVAGG3_0561260"/>
<dbReference type="EMBL" id="DS113212">
    <property type="protein sequence ID" value="EAY18999.1"/>
    <property type="molecule type" value="Genomic_DNA"/>
</dbReference>
<accession>A2DKL6</accession>
<evidence type="ECO:0000313" key="2">
    <source>
        <dbReference type="Proteomes" id="UP000001542"/>
    </source>
</evidence>
<organism evidence="1 2">
    <name type="scientific">Trichomonas vaginalis (strain ATCC PRA-98 / G3)</name>
    <dbReference type="NCBI Taxonomy" id="412133"/>
    <lineage>
        <taxon>Eukaryota</taxon>
        <taxon>Metamonada</taxon>
        <taxon>Parabasalia</taxon>
        <taxon>Trichomonadida</taxon>
        <taxon>Trichomonadidae</taxon>
        <taxon>Trichomonas</taxon>
    </lineage>
</organism>
<sequence>METQGQISDEISQSALTMAIDGGYLNAEFISNLVSIAENKIYLSANDRAYLDAVAQAQDVEIEKREKALMFNQKEEYDDFQITRLQPKKSKWRTENANDLDARINRVKASNNNRKFSVF</sequence>
<dbReference type="RefSeq" id="XP_001579985.1">
    <property type="nucleotide sequence ID" value="XM_001579935.1"/>
</dbReference>
<dbReference type="KEGG" id="tva:5464508"/>
<dbReference type="VEuPathDB" id="TrichDB:TVAG_246770"/>
<name>A2DKL6_TRIV3</name>
<reference evidence="1" key="1">
    <citation type="submission" date="2006-10" db="EMBL/GenBank/DDBJ databases">
        <authorList>
            <person name="Amadeo P."/>
            <person name="Zhao Q."/>
            <person name="Wortman J."/>
            <person name="Fraser-Liggett C."/>
            <person name="Carlton J."/>
        </authorList>
    </citation>
    <scope>NUCLEOTIDE SEQUENCE</scope>
    <source>
        <strain evidence="1">G3</strain>
    </source>
</reference>
<protein>
    <submittedName>
        <fullName evidence="1">Uncharacterized protein</fullName>
    </submittedName>
</protein>
<keyword evidence="2" id="KW-1185">Reference proteome</keyword>
<dbReference type="AlphaFoldDB" id="A2DKL6"/>
<evidence type="ECO:0000313" key="1">
    <source>
        <dbReference type="EMBL" id="EAY18999.1"/>
    </source>
</evidence>
<gene>
    <name evidence="1" type="ORF">TVAG_246770</name>
</gene>
<dbReference type="InParanoid" id="A2DKL6"/>
<dbReference type="SMR" id="A2DKL6"/>
<proteinExistence type="predicted"/>
<reference evidence="1" key="2">
    <citation type="journal article" date="2007" name="Science">
        <title>Draft genome sequence of the sexually transmitted pathogen Trichomonas vaginalis.</title>
        <authorList>
            <person name="Carlton J.M."/>
            <person name="Hirt R.P."/>
            <person name="Silva J.C."/>
            <person name="Delcher A.L."/>
            <person name="Schatz M."/>
            <person name="Zhao Q."/>
            <person name="Wortman J.R."/>
            <person name="Bidwell S.L."/>
            <person name="Alsmark U.C.M."/>
            <person name="Besteiro S."/>
            <person name="Sicheritz-Ponten T."/>
            <person name="Noel C.J."/>
            <person name="Dacks J.B."/>
            <person name="Foster P.G."/>
            <person name="Simillion C."/>
            <person name="Van de Peer Y."/>
            <person name="Miranda-Saavedra D."/>
            <person name="Barton G.J."/>
            <person name="Westrop G.D."/>
            <person name="Mueller S."/>
            <person name="Dessi D."/>
            <person name="Fiori P.L."/>
            <person name="Ren Q."/>
            <person name="Paulsen I."/>
            <person name="Zhang H."/>
            <person name="Bastida-Corcuera F.D."/>
            <person name="Simoes-Barbosa A."/>
            <person name="Brown M.T."/>
            <person name="Hayes R.D."/>
            <person name="Mukherjee M."/>
            <person name="Okumura C.Y."/>
            <person name="Schneider R."/>
            <person name="Smith A.J."/>
            <person name="Vanacova S."/>
            <person name="Villalvazo M."/>
            <person name="Haas B.J."/>
            <person name="Pertea M."/>
            <person name="Feldblyum T.V."/>
            <person name="Utterback T.R."/>
            <person name="Shu C.L."/>
            <person name="Osoegawa K."/>
            <person name="de Jong P.J."/>
            <person name="Hrdy I."/>
            <person name="Horvathova L."/>
            <person name="Zubacova Z."/>
            <person name="Dolezal P."/>
            <person name="Malik S.B."/>
            <person name="Logsdon J.M. Jr."/>
            <person name="Henze K."/>
            <person name="Gupta A."/>
            <person name="Wang C.C."/>
            <person name="Dunne R.L."/>
            <person name="Upcroft J.A."/>
            <person name="Upcroft P."/>
            <person name="White O."/>
            <person name="Salzberg S.L."/>
            <person name="Tang P."/>
            <person name="Chiu C.-H."/>
            <person name="Lee Y.-S."/>
            <person name="Embley T.M."/>
            <person name="Coombs G.H."/>
            <person name="Mottram J.C."/>
            <person name="Tachezy J."/>
            <person name="Fraser-Liggett C.M."/>
            <person name="Johnson P.J."/>
        </authorList>
    </citation>
    <scope>NUCLEOTIDE SEQUENCE [LARGE SCALE GENOMIC DNA]</scope>
    <source>
        <strain evidence="1">G3</strain>
    </source>
</reference>